<feature type="region of interest" description="Disordered" evidence="1">
    <location>
        <begin position="1"/>
        <end position="50"/>
    </location>
</feature>
<organism evidence="2 3">
    <name type="scientific">Gymnopilus dilepis</name>
    <dbReference type="NCBI Taxonomy" id="231916"/>
    <lineage>
        <taxon>Eukaryota</taxon>
        <taxon>Fungi</taxon>
        <taxon>Dikarya</taxon>
        <taxon>Basidiomycota</taxon>
        <taxon>Agaricomycotina</taxon>
        <taxon>Agaricomycetes</taxon>
        <taxon>Agaricomycetidae</taxon>
        <taxon>Agaricales</taxon>
        <taxon>Agaricineae</taxon>
        <taxon>Hymenogastraceae</taxon>
        <taxon>Gymnopilus</taxon>
    </lineage>
</organism>
<keyword evidence="3" id="KW-1185">Reference proteome</keyword>
<dbReference type="EMBL" id="NHYE01001269">
    <property type="protein sequence ID" value="PPQ97272.1"/>
    <property type="molecule type" value="Genomic_DNA"/>
</dbReference>
<name>A0A409Y2Q6_9AGAR</name>
<feature type="region of interest" description="Disordered" evidence="1">
    <location>
        <begin position="101"/>
        <end position="120"/>
    </location>
</feature>
<sequence length="157" mass="18154">MASSHNIHGSTAESLHQGNLDLDMSKFSGKEREEIESWQQEMNDRSKSQLQRDIARAKLNDLISSKKPEPHNRSHVIRELDEERGVDTATFSKDEAFERYVMGGNQPGNNEKGRNRGEDDFYAVKRNHKAPGQRKQWAREDYLHEAATDTRESFPRK</sequence>
<feature type="compositionally biased region" description="Basic and acidic residues" evidence="1">
    <location>
        <begin position="111"/>
        <end position="120"/>
    </location>
</feature>
<proteinExistence type="predicted"/>
<dbReference type="Proteomes" id="UP000284706">
    <property type="component" value="Unassembled WGS sequence"/>
</dbReference>
<dbReference type="InParanoid" id="A0A409Y2Q6"/>
<gene>
    <name evidence="2" type="ORF">CVT26_006665</name>
</gene>
<accession>A0A409Y2Q6</accession>
<reference evidence="2 3" key="1">
    <citation type="journal article" date="2018" name="Evol. Lett.">
        <title>Horizontal gene cluster transfer increased hallucinogenic mushroom diversity.</title>
        <authorList>
            <person name="Reynolds H.T."/>
            <person name="Vijayakumar V."/>
            <person name="Gluck-Thaler E."/>
            <person name="Korotkin H.B."/>
            <person name="Matheny P.B."/>
            <person name="Slot J.C."/>
        </authorList>
    </citation>
    <scope>NUCLEOTIDE SEQUENCE [LARGE SCALE GENOMIC DNA]</scope>
    <source>
        <strain evidence="2 3">SRW20</strain>
    </source>
</reference>
<comment type="caution">
    <text evidence="2">The sequence shown here is derived from an EMBL/GenBank/DDBJ whole genome shotgun (WGS) entry which is preliminary data.</text>
</comment>
<feature type="compositionally biased region" description="Polar residues" evidence="1">
    <location>
        <begin position="1"/>
        <end position="17"/>
    </location>
</feature>
<dbReference type="OrthoDB" id="3012858at2759"/>
<evidence type="ECO:0000313" key="3">
    <source>
        <dbReference type="Proteomes" id="UP000284706"/>
    </source>
</evidence>
<evidence type="ECO:0000256" key="1">
    <source>
        <dbReference type="SAM" id="MobiDB-lite"/>
    </source>
</evidence>
<dbReference type="AlphaFoldDB" id="A0A409Y2Q6"/>
<evidence type="ECO:0000313" key="2">
    <source>
        <dbReference type="EMBL" id="PPQ97272.1"/>
    </source>
</evidence>
<protein>
    <submittedName>
        <fullName evidence="2">Uncharacterized protein</fullName>
    </submittedName>
</protein>